<dbReference type="EMBL" id="KN846958">
    <property type="protein sequence ID" value="KIW68439.1"/>
    <property type="molecule type" value="Genomic_DNA"/>
</dbReference>
<evidence type="ECO:0000256" key="1">
    <source>
        <dbReference type="SAM" id="MobiDB-lite"/>
    </source>
</evidence>
<dbReference type="AlphaFoldDB" id="A0A0D2G972"/>
<keyword evidence="3" id="KW-1185">Reference proteome</keyword>
<accession>A0A0D2G972</accession>
<dbReference type="HOGENOM" id="CLU_156682_1_0_1"/>
<proteinExistence type="predicted"/>
<reference evidence="2 3" key="1">
    <citation type="submission" date="2015-01" db="EMBL/GenBank/DDBJ databases">
        <title>The Genome Sequence of Capronia semiimmersa CBS27337.</title>
        <authorList>
            <consortium name="The Broad Institute Genomics Platform"/>
            <person name="Cuomo C."/>
            <person name="de Hoog S."/>
            <person name="Gorbushina A."/>
            <person name="Stielow B."/>
            <person name="Teixiera M."/>
            <person name="Abouelleil A."/>
            <person name="Chapman S.B."/>
            <person name="Priest M."/>
            <person name="Young S.K."/>
            <person name="Wortman J."/>
            <person name="Nusbaum C."/>
            <person name="Birren B."/>
        </authorList>
    </citation>
    <scope>NUCLEOTIDE SEQUENCE [LARGE SCALE GENOMIC DNA]</scope>
    <source>
        <strain evidence="2 3">CBS 27337</strain>
    </source>
</reference>
<name>A0A0D2G972_9EURO</name>
<feature type="compositionally biased region" description="Basic and acidic residues" evidence="1">
    <location>
        <begin position="1"/>
        <end position="12"/>
    </location>
</feature>
<feature type="region of interest" description="Disordered" evidence="1">
    <location>
        <begin position="1"/>
        <end position="108"/>
    </location>
</feature>
<protein>
    <submittedName>
        <fullName evidence="2">Uncharacterized protein</fullName>
    </submittedName>
</protein>
<sequence length="108" mass="11344">MPRGAEFDDGKPQSDNAIEVGQDKIHGGGQTTDNVEIDHAKKTAPLPDLSEVNDRTLSGGAAPGHQDGHGHEAPRTQGERTGMGSKNDLGKADSHPLDAAQDESAIRR</sequence>
<feature type="compositionally biased region" description="Basic and acidic residues" evidence="1">
    <location>
        <begin position="66"/>
        <end position="78"/>
    </location>
</feature>
<evidence type="ECO:0000313" key="2">
    <source>
        <dbReference type="EMBL" id="KIW68439.1"/>
    </source>
</evidence>
<gene>
    <name evidence="2" type="ORF">PV04_04385</name>
</gene>
<evidence type="ECO:0000313" key="3">
    <source>
        <dbReference type="Proteomes" id="UP000054266"/>
    </source>
</evidence>
<organism evidence="2 3">
    <name type="scientific">Phialophora macrospora</name>
    <dbReference type="NCBI Taxonomy" id="1851006"/>
    <lineage>
        <taxon>Eukaryota</taxon>
        <taxon>Fungi</taxon>
        <taxon>Dikarya</taxon>
        <taxon>Ascomycota</taxon>
        <taxon>Pezizomycotina</taxon>
        <taxon>Eurotiomycetes</taxon>
        <taxon>Chaetothyriomycetidae</taxon>
        <taxon>Chaetothyriales</taxon>
        <taxon>Herpotrichiellaceae</taxon>
        <taxon>Phialophora</taxon>
    </lineage>
</organism>
<dbReference type="Proteomes" id="UP000054266">
    <property type="component" value="Unassembled WGS sequence"/>
</dbReference>